<protein>
    <recommendedName>
        <fullName evidence="1">DUF8048 domain-containing protein</fullName>
    </recommendedName>
</protein>
<dbReference type="AlphaFoldDB" id="A0A0M9AL55"/>
<keyword evidence="3" id="KW-1185">Reference proteome</keyword>
<dbReference type="EMBL" id="LIUF01000003">
    <property type="protein sequence ID" value="KOX93055.1"/>
    <property type="molecule type" value="Genomic_DNA"/>
</dbReference>
<proteinExistence type="predicted"/>
<accession>A0A0M9AL55</accession>
<evidence type="ECO:0000313" key="2">
    <source>
        <dbReference type="EMBL" id="KOX93055.1"/>
    </source>
</evidence>
<dbReference type="PATRIC" id="fig|1705562.3.peg.472"/>
<organism evidence="2 3">
    <name type="scientific">Haloarcula rubripromontorii</name>
    <dbReference type="NCBI Taxonomy" id="1705562"/>
    <lineage>
        <taxon>Archaea</taxon>
        <taxon>Methanobacteriati</taxon>
        <taxon>Methanobacteriota</taxon>
        <taxon>Stenosarchaea group</taxon>
        <taxon>Halobacteria</taxon>
        <taxon>Halobacteriales</taxon>
        <taxon>Haloarculaceae</taxon>
        <taxon>Haloarcula</taxon>
    </lineage>
</organism>
<dbReference type="InterPro" id="IPR058361">
    <property type="entry name" value="DUF8048"/>
</dbReference>
<dbReference type="STRING" id="1705562.AMS69_11440"/>
<reference evidence="2 3" key="1">
    <citation type="submission" date="2015-08" db="EMBL/GenBank/DDBJ databases">
        <title>Genomes of Isolates from Cabo Rojo, PR.</title>
        <authorList>
            <person name="Sanchez-Nieves R.L."/>
            <person name="Montalvo-Rodriguez R."/>
        </authorList>
    </citation>
    <scope>NUCLEOTIDE SEQUENCE [LARGE SCALE GENOMIC DNA]</scope>
    <source>
        <strain evidence="2 3">SL3</strain>
    </source>
</reference>
<dbReference type="Pfam" id="PF26222">
    <property type="entry name" value="DUF8048"/>
    <property type="match status" value="1"/>
</dbReference>
<evidence type="ECO:0000313" key="3">
    <source>
        <dbReference type="Proteomes" id="UP000037729"/>
    </source>
</evidence>
<comment type="caution">
    <text evidence="2">The sequence shown here is derived from an EMBL/GenBank/DDBJ whole genome shotgun (WGS) entry which is preliminary data.</text>
</comment>
<feature type="domain" description="DUF8048" evidence="1">
    <location>
        <begin position="8"/>
        <end position="111"/>
    </location>
</feature>
<dbReference type="OrthoDB" id="339814at2157"/>
<gene>
    <name evidence="2" type="ORF">AMS69_11440</name>
</gene>
<evidence type="ECO:0000259" key="1">
    <source>
        <dbReference type="Pfam" id="PF26222"/>
    </source>
</evidence>
<dbReference type="RefSeq" id="WP_053968195.1">
    <property type="nucleotide sequence ID" value="NZ_LIUF01000003.1"/>
</dbReference>
<sequence>MTDPALLAPFDDKVIRGVAEANRVDEEQLRSALADHQRTMRENPGVEDLVYEWRKRFDDAVLHRTPETFFMAVRESVWEEYGTYLGLDDYLLAAVVAVHQEQVLRETAVESSAIGDNAVALVVSRPSAQ</sequence>
<name>A0A0M9AL55_9EURY</name>
<dbReference type="Proteomes" id="UP000037729">
    <property type="component" value="Unassembled WGS sequence"/>
</dbReference>